<name>A0A381WWB0_9ZZZZ</name>
<dbReference type="SUPFAM" id="SSF48013">
    <property type="entry name" value="NusB-like"/>
    <property type="match status" value="1"/>
</dbReference>
<reference evidence="7" key="1">
    <citation type="submission" date="2018-05" db="EMBL/GenBank/DDBJ databases">
        <authorList>
            <person name="Lanie J.A."/>
            <person name="Ng W.-L."/>
            <person name="Kazmierczak K.M."/>
            <person name="Andrzejewski T.M."/>
            <person name="Davidsen T.M."/>
            <person name="Wayne K.J."/>
            <person name="Tettelin H."/>
            <person name="Glass J.I."/>
            <person name="Rusch D."/>
            <person name="Podicherti R."/>
            <person name="Tsui H.-C.T."/>
            <person name="Winkler M.E."/>
        </authorList>
    </citation>
    <scope>NUCLEOTIDE SEQUENCE</scope>
</reference>
<comment type="similarity">
    <text evidence="1">Belongs to the NusB family.</text>
</comment>
<keyword evidence="2" id="KW-0889">Transcription antitermination</keyword>
<keyword evidence="5" id="KW-0804">Transcription</keyword>
<dbReference type="GO" id="GO:0005829">
    <property type="term" value="C:cytosol"/>
    <property type="evidence" value="ECO:0007669"/>
    <property type="project" value="TreeGrafter"/>
</dbReference>
<feature type="non-terminal residue" evidence="7">
    <location>
        <position position="1"/>
    </location>
</feature>
<dbReference type="Gene3D" id="1.10.940.10">
    <property type="entry name" value="NusB-like"/>
    <property type="match status" value="1"/>
</dbReference>
<keyword evidence="3" id="KW-0694">RNA-binding</keyword>
<keyword evidence="4" id="KW-0805">Transcription regulation</keyword>
<protein>
    <recommendedName>
        <fullName evidence="6">NusB/RsmB/TIM44 domain-containing protein</fullName>
    </recommendedName>
</protein>
<dbReference type="InterPro" id="IPR011605">
    <property type="entry name" value="NusB_fam"/>
</dbReference>
<evidence type="ECO:0000259" key="6">
    <source>
        <dbReference type="Pfam" id="PF01029"/>
    </source>
</evidence>
<accession>A0A381WWB0</accession>
<dbReference type="AlphaFoldDB" id="A0A381WWB0"/>
<dbReference type="GO" id="GO:0003723">
    <property type="term" value="F:RNA binding"/>
    <property type="evidence" value="ECO:0007669"/>
    <property type="project" value="UniProtKB-KW"/>
</dbReference>
<dbReference type="InterPro" id="IPR006027">
    <property type="entry name" value="NusB_RsmB_TIM44"/>
</dbReference>
<dbReference type="PANTHER" id="PTHR11078">
    <property type="entry name" value="N UTILIZATION SUBSTANCE PROTEIN B-RELATED"/>
    <property type="match status" value="1"/>
</dbReference>
<proteinExistence type="inferred from homology"/>
<dbReference type="InterPro" id="IPR035926">
    <property type="entry name" value="NusB-like_sf"/>
</dbReference>
<evidence type="ECO:0000256" key="5">
    <source>
        <dbReference type="ARBA" id="ARBA00023163"/>
    </source>
</evidence>
<dbReference type="GO" id="GO:0006353">
    <property type="term" value="P:DNA-templated transcription termination"/>
    <property type="evidence" value="ECO:0007669"/>
    <property type="project" value="InterPro"/>
</dbReference>
<dbReference type="PANTHER" id="PTHR11078:SF3">
    <property type="entry name" value="ANTITERMINATION NUSB DOMAIN-CONTAINING PROTEIN"/>
    <property type="match status" value="1"/>
</dbReference>
<dbReference type="HAMAP" id="MF_00073">
    <property type="entry name" value="NusB"/>
    <property type="match status" value="1"/>
</dbReference>
<sequence length="149" mass="17565">WESVTSSNIHPRRKTRESAMQALFAYQFSKDDSNLVLGRLFEMFPERKKNSDFLKHLFHSVLLNAKWADDIIRSHLQNWEFDRVAQLDRVLLRMGICEIYFMEDIPPKVSISEMVEIAKIYSTEESSGFINGILDAVYKEYLEKEKKLI</sequence>
<evidence type="ECO:0000256" key="2">
    <source>
        <dbReference type="ARBA" id="ARBA00022814"/>
    </source>
</evidence>
<dbReference type="NCBIfam" id="TIGR01951">
    <property type="entry name" value="nusB"/>
    <property type="match status" value="1"/>
</dbReference>
<dbReference type="Pfam" id="PF01029">
    <property type="entry name" value="NusB"/>
    <property type="match status" value="1"/>
</dbReference>
<evidence type="ECO:0000256" key="1">
    <source>
        <dbReference type="ARBA" id="ARBA00005952"/>
    </source>
</evidence>
<gene>
    <name evidence="7" type="ORF">METZ01_LOCUS109648</name>
</gene>
<organism evidence="7">
    <name type="scientific">marine metagenome</name>
    <dbReference type="NCBI Taxonomy" id="408172"/>
    <lineage>
        <taxon>unclassified sequences</taxon>
        <taxon>metagenomes</taxon>
        <taxon>ecological metagenomes</taxon>
    </lineage>
</organism>
<dbReference type="EMBL" id="UINC01013096">
    <property type="protein sequence ID" value="SVA56794.1"/>
    <property type="molecule type" value="Genomic_DNA"/>
</dbReference>
<feature type="domain" description="NusB/RsmB/TIM44" evidence="6">
    <location>
        <begin position="13"/>
        <end position="139"/>
    </location>
</feature>
<evidence type="ECO:0000313" key="7">
    <source>
        <dbReference type="EMBL" id="SVA56794.1"/>
    </source>
</evidence>
<evidence type="ECO:0000256" key="4">
    <source>
        <dbReference type="ARBA" id="ARBA00023015"/>
    </source>
</evidence>
<evidence type="ECO:0000256" key="3">
    <source>
        <dbReference type="ARBA" id="ARBA00022884"/>
    </source>
</evidence>
<dbReference type="GO" id="GO:0031564">
    <property type="term" value="P:transcription antitermination"/>
    <property type="evidence" value="ECO:0007669"/>
    <property type="project" value="UniProtKB-KW"/>
</dbReference>